<keyword evidence="2" id="KW-0288">FMN</keyword>
<keyword evidence="4" id="KW-0503">Monooxygenase</keyword>
<feature type="domain" description="Luciferase-like" evidence="5">
    <location>
        <begin position="1"/>
        <end position="209"/>
    </location>
</feature>
<keyword evidence="1" id="KW-0285">Flavoprotein</keyword>
<dbReference type="InterPro" id="IPR011251">
    <property type="entry name" value="Luciferase-like_dom"/>
</dbReference>
<proteinExistence type="predicted"/>
<accession>A0A9X3SEG6</accession>
<evidence type="ECO:0000256" key="4">
    <source>
        <dbReference type="ARBA" id="ARBA00023033"/>
    </source>
</evidence>
<sequence>MKLGVMLPNEVEDADPREIARLAQRAEELGYTSVWLPDHLLPPGPFGDVFGGVHEALMLLANIAARTERITLGTSVLILPLREPVLLAKQLATLERLAPGRVILGAGVGWQEDEFAALDVPFNRRGKRTDEILALVAEAHATGRLRGGVLAPRPTARIPLLIGGKSEAALRRAARVGDLWQAYNVTPEAWVGMRDRLDELAGERKVSAGTVIRAQRGMDLKAEAERWRAVGAEHLAIHPGRLEGAAELLA</sequence>
<name>A0A9X3SEG6_9ACTN</name>
<dbReference type="PANTHER" id="PTHR42847">
    <property type="entry name" value="ALKANESULFONATE MONOOXYGENASE"/>
    <property type="match status" value="1"/>
</dbReference>
<evidence type="ECO:0000313" key="6">
    <source>
        <dbReference type="EMBL" id="MDA0184835.1"/>
    </source>
</evidence>
<evidence type="ECO:0000256" key="1">
    <source>
        <dbReference type="ARBA" id="ARBA00022630"/>
    </source>
</evidence>
<dbReference type="SUPFAM" id="SSF51679">
    <property type="entry name" value="Bacterial luciferase-like"/>
    <property type="match status" value="1"/>
</dbReference>
<protein>
    <submittedName>
        <fullName evidence="6">LLM class flavin-dependent oxidoreductase</fullName>
    </submittedName>
</protein>
<dbReference type="PANTHER" id="PTHR42847:SF4">
    <property type="entry name" value="ALKANESULFONATE MONOOXYGENASE-RELATED"/>
    <property type="match status" value="1"/>
</dbReference>
<keyword evidence="7" id="KW-1185">Reference proteome</keyword>
<evidence type="ECO:0000259" key="5">
    <source>
        <dbReference type="Pfam" id="PF00296"/>
    </source>
</evidence>
<evidence type="ECO:0000256" key="3">
    <source>
        <dbReference type="ARBA" id="ARBA00023002"/>
    </source>
</evidence>
<gene>
    <name evidence="6" type="ORF">OJ997_31320</name>
</gene>
<dbReference type="AlphaFoldDB" id="A0A9X3SEG6"/>
<dbReference type="RefSeq" id="WP_270029310.1">
    <property type="nucleotide sequence ID" value="NZ_JAPDDP010000088.1"/>
</dbReference>
<evidence type="ECO:0000256" key="2">
    <source>
        <dbReference type="ARBA" id="ARBA00022643"/>
    </source>
</evidence>
<keyword evidence="3" id="KW-0560">Oxidoreductase</keyword>
<dbReference type="EMBL" id="JAPDDP010000088">
    <property type="protein sequence ID" value="MDA0184835.1"/>
    <property type="molecule type" value="Genomic_DNA"/>
</dbReference>
<evidence type="ECO:0000313" key="7">
    <source>
        <dbReference type="Proteomes" id="UP001147653"/>
    </source>
</evidence>
<dbReference type="GO" id="GO:0008726">
    <property type="term" value="F:alkanesulfonate monooxygenase activity"/>
    <property type="evidence" value="ECO:0007669"/>
    <property type="project" value="TreeGrafter"/>
</dbReference>
<dbReference type="InterPro" id="IPR050172">
    <property type="entry name" value="SsuD_RutA_monooxygenase"/>
</dbReference>
<dbReference type="InterPro" id="IPR036661">
    <property type="entry name" value="Luciferase-like_sf"/>
</dbReference>
<organism evidence="6 7">
    <name type="scientific">Solirubrobacter phytolaccae</name>
    <dbReference type="NCBI Taxonomy" id="1404360"/>
    <lineage>
        <taxon>Bacteria</taxon>
        <taxon>Bacillati</taxon>
        <taxon>Actinomycetota</taxon>
        <taxon>Thermoleophilia</taxon>
        <taxon>Solirubrobacterales</taxon>
        <taxon>Solirubrobacteraceae</taxon>
        <taxon>Solirubrobacter</taxon>
    </lineage>
</organism>
<dbReference type="Pfam" id="PF00296">
    <property type="entry name" value="Bac_luciferase"/>
    <property type="match status" value="1"/>
</dbReference>
<reference evidence="6" key="1">
    <citation type="submission" date="2022-10" db="EMBL/GenBank/DDBJ databases">
        <title>The WGS of Solirubrobacter phytolaccae KCTC 29190.</title>
        <authorList>
            <person name="Jiang Z."/>
        </authorList>
    </citation>
    <scope>NUCLEOTIDE SEQUENCE</scope>
    <source>
        <strain evidence="6">KCTC 29190</strain>
    </source>
</reference>
<dbReference type="Gene3D" id="3.20.20.30">
    <property type="entry name" value="Luciferase-like domain"/>
    <property type="match status" value="1"/>
</dbReference>
<dbReference type="GO" id="GO:0046306">
    <property type="term" value="P:alkanesulfonate catabolic process"/>
    <property type="evidence" value="ECO:0007669"/>
    <property type="project" value="TreeGrafter"/>
</dbReference>
<comment type="caution">
    <text evidence="6">The sequence shown here is derived from an EMBL/GenBank/DDBJ whole genome shotgun (WGS) entry which is preliminary data.</text>
</comment>
<dbReference type="Proteomes" id="UP001147653">
    <property type="component" value="Unassembled WGS sequence"/>
</dbReference>